<organism evidence="5">
    <name type="scientific">Magnetospirillum gryphiswaldense</name>
    <dbReference type="NCBI Taxonomy" id="55518"/>
    <lineage>
        <taxon>Bacteria</taxon>
        <taxon>Pseudomonadati</taxon>
        <taxon>Pseudomonadota</taxon>
        <taxon>Alphaproteobacteria</taxon>
        <taxon>Rhodospirillales</taxon>
        <taxon>Rhodospirillaceae</taxon>
        <taxon>Magnetospirillum</taxon>
    </lineage>
</organism>
<protein>
    <submittedName>
        <fullName evidence="5">ATP-dependent helicase HrpB</fullName>
    </submittedName>
</protein>
<name>A4U1S9_9PROT</name>
<dbReference type="PANTHER" id="PTHR43519:SF1">
    <property type="entry name" value="ATP-DEPENDENT RNA HELICASE HRPB"/>
    <property type="match status" value="1"/>
</dbReference>
<evidence type="ECO:0000259" key="4">
    <source>
        <dbReference type="Pfam" id="PF08482"/>
    </source>
</evidence>
<accession>A4U1S9</accession>
<dbReference type="AlphaFoldDB" id="A4U1S9"/>
<evidence type="ECO:0000256" key="3">
    <source>
        <dbReference type="SAM" id="MobiDB-lite"/>
    </source>
</evidence>
<keyword evidence="2 5" id="KW-0347">Helicase</keyword>
<reference evidence="5" key="1">
    <citation type="journal article" date="2007" name="J. Bacteriol.">
        <title>Comparative genome analysis of four magnetotactic bacteria reveals a complex set of group-specific genes implicated in magnetosome biomineralization and function.</title>
        <authorList>
            <person name="Richter M."/>
            <person name="Kube M."/>
            <person name="Bazylinski D.A."/>
            <person name="Lombardot T."/>
            <person name="Gloeckner F.O."/>
            <person name="Reinhardt R."/>
            <person name="Schueler D."/>
        </authorList>
    </citation>
    <scope>NUCLEOTIDE SEQUENCE</scope>
    <source>
        <strain evidence="5">MSR-1</strain>
    </source>
</reference>
<keyword evidence="2 5" id="KW-0067">ATP-binding</keyword>
<dbReference type="GO" id="GO:0004386">
    <property type="term" value="F:helicase activity"/>
    <property type="evidence" value="ECO:0007669"/>
    <property type="project" value="UniProtKB-KW"/>
</dbReference>
<evidence type="ECO:0000313" key="5">
    <source>
        <dbReference type="EMBL" id="CAM76836.1"/>
    </source>
</evidence>
<feature type="domain" description="ATP-dependent RNA helicase HrpB C-terminal" evidence="4">
    <location>
        <begin position="1"/>
        <end position="45"/>
    </location>
</feature>
<sequence>MHLLSPARRPVQVTRDLASFWANAYHAVKADLKGQYPKHWWPDDPMQAEPTARAKPRR</sequence>
<keyword evidence="2 5" id="KW-0547">Nucleotide-binding</keyword>
<dbReference type="InterPro" id="IPR013689">
    <property type="entry name" value="RNA_helicase_ATP-dep_HrpB_C"/>
</dbReference>
<keyword evidence="1" id="KW-0378">Hydrolase</keyword>
<proteinExistence type="predicted"/>
<dbReference type="PANTHER" id="PTHR43519">
    <property type="entry name" value="ATP-DEPENDENT RNA HELICASE HRPB"/>
    <property type="match status" value="1"/>
</dbReference>
<dbReference type="GO" id="GO:0016787">
    <property type="term" value="F:hydrolase activity"/>
    <property type="evidence" value="ECO:0007669"/>
    <property type="project" value="UniProtKB-KW"/>
</dbReference>
<evidence type="ECO:0000256" key="2">
    <source>
        <dbReference type="ARBA" id="ARBA00022806"/>
    </source>
</evidence>
<evidence type="ECO:0000256" key="1">
    <source>
        <dbReference type="ARBA" id="ARBA00022801"/>
    </source>
</evidence>
<dbReference type="EMBL" id="CU459003">
    <property type="protein sequence ID" value="CAM76836.1"/>
    <property type="molecule type" value="Genomic_DNA"/>
</dbReference>
<feature type="region of interest" description="Disordered" evidence="3">
    <location>
        <begin position="37"/>
        <end position="58"/>
    </location>
</feature>
<gene>
    <name evidence="5" type="ORF">MGR_0309</name>
</gene>
<dbReference type="Pfam" id="PF08482">
    <property type="entry name" value="HrpB_C"/>
    <property type="match status" value="1"/>
</dbReference>